<protein>
    <submittedName>
        <fullName evidence="2">DUF2865 domain-containing protein</fullName>
    </submittedName>
</protein>
<sequence length="192" mass="21048">MKVSAAGNARPQPATEAPKKVRGPKNALQYCVRLSDGYYFPTPNSQYKQKGGTDAALIQCKMICKTDAMAVYINDQNEEAADMVSVLTGEVYADLATAYDYHGEGKFERCDWNGYVRKVSSGFAAKRQSKHLADAVLPKPGVRPDDQDPVAVAEIPSQSLRPAPSRSIRIVGPAFIPDADNKAFGRMRRHQN</sequence>
<organism evidence="2">
    <name type="scientific">Brucella pituitosa</name>
    <dbReference type="NCBI Taxonomy" id="571256"/>
    <lineage>
        <taxon>Bacteria</taxon>
        <taxon>Pseudomonadati</taxon>
        <taxon>Pseudomonadota</taxon>
        <taxon>Alphaproteobacteria</taxon>
        <taxon>Hyphomicrobiales</taxon>
        <taxon>Brucellaceae</taxon>
        <taxon>Brucella/Ochrobactrum group</taxon>
        <taxon>Brucella</taxon>
    </lineage>
</organism>
<name>A0A643ETF1_9HYPH</name>
<gene>
    <name evidence="2" type="ORF">F7Q93_22700</name>
</gene>
<evidence type="ECO:0000313" key="2">
    <source>
        <dbReference type="EMBL" id="KAB0565873.1"/>
    </source>
</evidence>
<dbReference type="Pfam" id="PF11064">
    <property type="entry name" value="DUF2865"/>
    <property type="match status" value="1"/>
</dbReference>
<dbReference type="EMBL" id="VZPE01000015">
    <property type="protein sequence ID" value="KAB0565873.1"/>
    <property type="molecule type" value="Genomic_DNA"/>
</dbReference>
<comment type="caution">
    <text evidence="2">The sequence shown here is derived from an EMBL/GenBank/DDBJ whole genome shotgun (WGS) entry which is preliminary data.</text>
</comment>
<feature type="region of interest" description="Disordered" evidence="1">
    <location>
        <begin position="1"/>
        <end position="22"/>
    </location>
</feature>
<evidence type="ECO:0000256" key="1">
    <source>
        <dbReference type="SAM" id="MobiDB-lite"/>
    </source>
</evidence>
<reference evidence="2" key="1">
    <citation type="submission" date="2019-09" db="EMBL/GenBank/DDBJ databases">
        <title>Draft genome sequences of 48 bacterial type strains from the CCUG.</title>
        <authorList>
            <person name="Tunovic T."/>
            <person name="Pineiro-Iglesias B."/>
            <person name="Unosson C."/>
            <person name="Inganas E."/>
            <person name="Ohlen M."/>
            <person name="Cardew S."/>
            <person name="Jensie-Markopoulos S."/>
            <person name="Salva-Serra F."/>
            <person name="Jaen-Luchoro D."/>
            <person name="Karlsson R."/>
            <person name="Svensson-Stadler L."/>
            <person name="Chun J."/>
            <person name="Moore E."/>
        </authorList>
    </citation>
    <scope>NUCLEOTIDE SEQUENCE</scope>
    <source>
        <strain evidence="2">CCUG 50899</strain>
    </source>
</reference>
<dbReference type="RefSeq" id="WP_128094994.1">
    <property type="nucleotide sequence ID" value="NZ_JBHEEN010000017.1"/>
</dbReference>
<dbReference type="InterPro" id="IPR021293">
    <property type="entry name" value="DUF2865"/>
</dbReference>
<accession>A0A643ETF1</accession>
<proteinExistence type="predicted"/>
<dbReference type="AlphaFoldDB" id="A0A643ETF1"/>